<organism evidence="1 2">
    <name type="scientific">Pseudovibrio brasiliensis</name>
    <dbReference type="NCBI Taxonomy" id="1898042"/>
    <lineage>
        <taxon>Bacteria</taxon>
        <taxon>Pseudomonadati</taxon>
        <taxon>Pseudomonadota</taxon>
        <taxon>Alphaproteobacteria</taxon>
        <taxon>Hyphomicrobiales</taxon>
        <taxon>Stappiaceae</taxon>
        <taxon>Pseudovibrio</taxon>
    </lineage>
</organism>
<geneLocation type="plasmid" evidence="1 2">
    <name>pAb134-04</name>
</geneLocation>
<accession>A0ABX8AX32</accession>
<sequence length="108" mass="11877">MLTTAPKFSSAFVVLKQGIHLATFKVRERNLTSLVVLTLPTGENVKETSASSTEPERTSKTMARAARRLMNSELELSSDLVTALILASNNPETAIEALRNHEHMVIEI</sequence>
<evidence type="ECO:0000313" key="1">
    <source>
        <dbReference type="EMBL" id="QUS59128.1"/>
    </source>
</evidence>
<keyword evidence="1" id="KW-0614">Plasmid</keyword>
<evidence type="ECO:0000313" key="2">
    <source>
        <dbReference type="Proteomes" id="UP000680706"/>
    </source>
</evidence>
<dbReference type="EMBL" id="CP074130">
    <property type="protein sequence ID" value="QUS59128.1"/>
    <property type="molecule type" value="Genomic_DNA"/>
</dbReference>
<reference evidence="1 2" key="1">
    <citation type="journal article" date="2021" name="Angew. Chem. Int. Ed. Engl.">
        <title>A novel family of nonribosomal peptides modulate collective behavior in Pseudovibrio bacteria isolated from marine sponges.</title>
        <authorList>
            <person name="Ioca L.P."/>
            <person name="Dai Y."/>
            <person name="Kunakom S."/>
            <person name="Diaz-Espinosa J."/>
            <person name="Krunic A."/>
            <person name="Crnkovic C.M."/>
            <person name="Orjala J."/>
            <person name="Sanchez L.M."/>
            <person name="Ferreira A.G."/>
            <person name="Berlinck R.G.S."/>
            <person name="Eustaquio A.S."/>
        </authorList>
    </citation>
    <scope>NUCLEOTIDE SEQUENCE [LARGE SCALE GENOMIC DNA]</scope>
    <source>
        <strain evidence="1 2">Ab134</strain>
        <plasmid evidence="1 2">pAb134-04</plasmid>
    </source>
</reference>
<proteinExistence type="predicted"/>
<keyword evidence="2" id="KW-1185">Reference proteome</keyword>
<dbReference type="RefSeq" id="WP_075701531.1">
    <property type="nucleotide sequence ID" value="NZ_CP074130.1"/>
</dbReference>
<gene>
    <name evidence="1" type="ORF">KGB56_26785</name>
</gene>
<dbReference type="Proteomes" id="UP000680706">
    <property type="component" value="Plasmid pAb134-04"/>
</dbReference>
<name>A0ABX8AX32_9HYPH</name>
<protein>
    <submittedName>
        <fullName evidence="1">Uncharacterized protein</fullName>
    </submittedName>
</protein>